<sequence length="590" mass="68978">MISNQRYLERDYSTYNFQSIPKELILEIISYLVGDLDRLHDDRVDMRLVSQVENYIPPFENIKSVIRFGSITRRLREMIVGNGDEAFERFWLKGFVFHQKIMYWIRTNSFDSLDLCQGDLNTTEMDEALRLEVMIGAIERGKTSQKLDFDTISSIITDPLHMNDYCDEDACKEMIQSRLNRFNISFEDYELYYKNKEHAFEMFLTQSLMLSLEMYKYMHTESLSDYWSVGENFLLSENHVENWPIKSFSSRVKSVVIGRKQSGKSLGIRIESSIGWEYFVKNIEKQMPFTGMHPKELSRNIQSNDGIMYAGLLTIALLSYWNVYSLLASPLLLLLKNEDFTQVSNGDNVETNLQIDEEKESTNKEIDETVNLNELKERLLGSICLSLINLLYLDPLKDFEFPSNIRFLSIEYNNLSAYSKHPQNRWGSFFNGCTFPGVKYLRIVVEDDDGYRDNESVMKIGKTSRTILESMLSCKVMPNLKYLVLSGFHENEYLFHQIDFLKQLYNIDIVFDYNSRHTNGWLNMTEFTSRLSQVSKTLKYVVVETNTDPRPNGDIQAADHRSIKEFYDSHDNVASLGTFSISRYYYSCNE</sequence>
<gene>
    <name evidence="1" type="ORF">NAEGRDRAFT_45895</name>
</gene>
<evidence type="ECO:0000313" key="2">
    <source>
        <dbReference type="Proteomes" id="UP000006671"/>
    </source>
</evidence>
<dbReference type="InParanoid" id="D2V1I1"/>
<dbReference type="AlphaFoldDB" id="D2V1I1"/>
<dbReference type="Proteomes" id="UP000006671">
    <property type="component" value="Unassembled WGS sequence"/>
</dbReference>
<dbReference type="KEGG" id="ngr:NAEGRDRAFT_45895"/>
<dbReference type="VEuPathDB" id="AmoebaDB:NAEGRDRAFT_45895"/>
<dbReference type="GeneID" id="8855250"/>
<proteinExistence type="predicted"/>
<dbReference type="OrthoDB" id="25840at2759"/>
<name>D2V1I1_NAEGR</name>
<evidence type="ECO:0000313" key="1">
    <source>
        <dbReference type="EMBL" id="EFC49312.1"/>
    </source>
</evidence>
<accession>D2V1I1</accession>
<keyword evidence="2" id="KW-1185">Reference proteome</keyword>
<organism evidence="2">
    <name type="scientific">Naegleria gruberi</name>
    <name type="common">Amoeba</name>
    <dbReference type="NCBI Taxonomy" id="5762"/>
    <lineage>
        <taxon>Eukaryota</taxon>
        <taxon>Discoba</taxon>
        <taxon>Heterolobosea</taxon>
        <taxon>Tetramitia</taxon>
        <taxon>Eutetramitia</taxon>
        <taxon>Vahlkampfiidae</taxon>
        <taxon>Naegleria</taxon>
    </lineage>
</organism>
<dbReference type="EMBL" id="GG738848">
    <property type="protein sequence ID" value="EFC49312.1"/>
    <property type="molecule type" value="Genomic_DNA"/>
</dbReference>
<reference evidence="1 2" key="1">
    <citation type="journal article" date="2010" name="Cell">
        <title>The genome of Naegleria gruberi illuminates early eukaryotic versatility.</title>
        <authorList>
            <person name="Fritz-Laylin L.K."/>
            <person name="Prochnik S.E."/>
            <person name="Ginger M.L."/>
            <person name="Dacks J.B."/>
            <person name="Carpenter M.L."/>
            <person name="Field M.C."/>
            <person name="Kuo A."/>
            <person name="Paredez A."/>
            <person name="Chapman J."/>
            <person name="Pham J."/>
            <person name="Shu S."/>
            <person name="Neupane R."/>
            <person name="Cipriano M."/>
            <person name="Mancuso J."/>
            <person name="Tu H."/>
            <person name="Salamov A."/>
            <person name="Lindquist E."/>
            <person name="Shapiro H."/>
            <person name="Lucas S."/>
            <person name="Grigoriev I.V."/>
            <person name="Cande W.Z."/>
            <person name="Fulton C."/>
            <person name="Rokhsar D.S."/>
            <person name="Dawson S.C."/>
        </authorList>
    </citation>
    <scope>NUCLEOTIDE SEQUENCE [LARGE SCALE GENOMIC DNA]</scope>
    <source>
        <strain evidence="1 2">NEG-M</strain>
    </source>
</reference>
<dbReference type="RefSeq" id="XP_002682056.1">
    <property type="nucleotide sequence ID" value="XM_002682010.1"/>
</dbReference>
<protein>
    <submittedName>
        <fullName evidence="1">Predicted protein</fullName>
    </submittedName>
</protein>